<dbReference type="EMBL" id="AQQZ01000006">
    <property type="protein sequence ID" value="KNG93051.1"/>
    <property type="molecule type" value="Genomic_DNA"/>
</dbReference>
<dbReference type="AlphaFoldDB" id="A0A0L1JMS0"/>
<dbReference type="OrthoDB" id="7875218at2"/>
<sequence length="93" mass="10487">MQDLTTMLRSLKRPRLLIRAARLGVDSYRRGPHLRRILRTAAPPRAGAALLALIEIEAELETQRTEQMASYSITRHVDVLIALMGEAQLARAR</sequence>
<gene>
    <name evidence="1" type="ORF">ATO11_14115</name>
</gene>
<evidence type="ECO:0000313" key="1">
    <source>
        <dbReference type="EMBL" id="KNG93051.1"/>
    </source>
</evidence>
<evidence type="ECO:0000313" key="2">
    <source>
        <dbReference type="Proteomes" id="UP000036938"/>
    </source>
</evidence>
<proteinExistence type="predicted"/>
<reference evidence="1 2" key="1">
    <citation type="journal article" date="2015" name="Int. J. Syst. Evol. Microbiol.">
        <title>Aestuariivita atlantica sp. nov., isolated from deep sea sediment of the Atlantic Ocean.</title>
        <authorList>
            <person name="Li G."/>
            <person name="Lai Q."/>
            <person name="Du Y."/>
            <person name="Liu X."/>
            <person name="Sun F."/>
            <person name="Shao Z."/>
        </authorList>
    </citation>
    <scope>NUCLEOTIDE SEQUENCE [LARGE SCALE GENOMIC DNA]</scope>
    <source>
        <strain evidence="1 2">22II-S11-z3</strain>
    </source>
</reference>
<protein>
    <submittedName>
        <fullName evidence="1">Uncharacterized protein</fullName>
    </submittedName>
</protein>
<dbReference type="STRING" id="1317121.ATO11_14115"/>
<comment type="caution">
    <text evidence="1">The sequence shown here is derived from an EMBL/GenBank/DDBJ whole genome shotgun (WGS) entry which is preliminary data.</text>
</comment>
<keyword evidence="2" id="KW-1185">Reference proteome</keyword>
<accession>A0A0L1JMS0</accession>
<dbReference type="Proteomes" id="UP000036938">
    <property type="component" value="Unassembled WGS sequence"/>
</dbReference>
<name>A0A0L1JMS0_9RHOB</name>
<dbReference type="Pfam" id="PF20083">
    <property type="entry name" value="DUF6477"/>
    <property type="match status" value="1"/>
</dbReference>
<dbReference type="PATRIC" id="fig|1317121.7.peg.3545"/>
<dbReference type="RefSeq" id="WP_050531543.1">
    <property type="nucleotide sequence ID" value="NZ_AQQZ01000006.1"/>
</dbReference>
<organism evidence="1 2">
    <name type="scientific">Pseudaestuariivita atlantica</name>
    <dbReference type="NCBI Taxonomy" id="1317121"/>
    <lineage>
        <taxon>Bacteria</taxon>
        <taxon>Pseudomonadati</taxon>
        <taxon>Pseudomonadota</taxon>
        <taxon>Alphaproteobacteria</taxon>
        <taxon>Rhodobacterales</taxon>
        <taxon>Paracoccaceae</taxon>
        <taxon>Pseudaestuariivita</taxon>
    </lineage>
</organism>
<dbReference type="InterPro" id="IPR045516">
    <property type="entry name" value="DUF6477"/>
</dbReference>